<dbReference type="EMBL" id="JBFARM010000010">
    <property type="protein sequence ID" value="MEV4290012.1"/>
    <property type="molecule type" value="Genomic_DNA"/>
</dbReference>
<proteinExistence type="predicted"/>
<protein>
    <submittedName>
        <fullName evidence="2">DUF397 domain-containing protein</fullName>
    </submittedName>
</protein>
<accession>A0ABV3HBU8</accession>
<dbReference type="Proteomes" id="UP001552427">
    <property type="component" value="Unassembled WGS sequence"/>
</dbReference>
<comment type="caution">
    <text evidence="2">The sequence shown here is derived from an EMBL/GenBank/DDBJ whole genome shotgun (WGS) entry which is preliminary data.</text>
</comment>
<dbReference type="Pfam" id="PF04149">
    <property type="entry name" value="DUF397"/>
    <property type="match status" value="1"/>
</dbReference>
<feature type="domain" description="DUF397" evidence="1">
    <location>
        <begin position="27"/>
        <end position="80"/>
    </location>
</feature>
<reference evidence="2 3" key="1">
    <citation type="submission" date="2024-06" db="EMBL/GenBank/DDBJ databases">
        <title>The Natural Products Discovery Center: Release of the First 8490 Sequenced Strains for Exploring Actinobacteria Biosynthetic Diversity.</title>
        <authorList>
            <person name="Kalkreuter E."/>
            <person name="Kautsar S.A."/>
            <person name="Yang D."/>
            <person name="Bader C.D."/>
            <person name="Teijaro C.N."/>
            <person name="Fluegel L."/>
            <person name="Davis C.M."/>
            <person name="Simpson J.R."/>
            <person name="Lauterbach L."/>
            <person name="Steele A.D."/>
            <person name="Gui C."/>
            <person name="Meng S."/>
            <person name="Li G."/>
            <person name="Viehrig K."/>
            <person name="Ye F."/>
            <person name="Su P."/>
            <person name="Kiefer A.F."/>
            <person name="Nichols A."/>
            <person name="Cepeda A.J."/>
            <person name="Yan W."/>
            <person name="Fan B."/>
            <person name="Jiang Y."/>
            <person name="Adhikari A."/>
            <person name="Zheng C.-J."/>
            <person name="Schuster L."/>
            <person name="Cowan T.M."/>
            <person name="Smanski M.J."/>
            <person name="Chevrette M.G."/>
            <person name="De Carvalho L.P.S."/>
            <person name="Shen B."/>
        </authorList>
    </citation>
    <scope>NUCLEOTIDE SEQUENCE [LARGE SCALE GENOMIC DNA]</scope>
    <source>
        <strain evidence="2 3">NPDC049574</strain>
    </source>
</reference>
<name>A0ABV3HBU8_9ACTN</name>
<keyword evidence="3" id="KW-1185">Reference proteome</keyword>
<evidence type="ECO:0000259" key="1">
    <source>
        <dbReference type="Pfam" id="PF04149"/>
    </source>
</evidence>
<dbReference type="InterPro" id="IPR007278">
    <property type="entry name" value="DUF397"/>
</dbReference>
<dbReference type="RefSeq" id="WP_364456692.1">
    <property type="nucleotide sequence ID" value="NZ_JBFARM010000010.1"/>
</dbReference>
<evidence type="ECO:0000313" key="2">
    <source>
        <dbReference type="EMBL" id="MEV4290012.1"/>
    </source>
</evidence>
<sequence>MTTTTQQGATTPLQLFGETMHNHLSRAAWRKSTFCNGADACVEVAPLSDGNVALRDSKVQDGPVLVFTPAEWAAFTSGVREGEFDLSTLAGA</sequence>
<gene>
    <name evidence="2" type="ORF">AB0K40_31275</name>
</gene>
<organism evidence="2 3">
    <name type="scientific">Nonomuraea bangladeshensis</name>
    <dbReference type="NCBI Taxonomy" id="404385"/>
    <lineage>
        <taxon>Bacteria</taxon>
        <taxon>Bacillati</taxon>
        <taxon>Actinomycetota</taxon>
        <taxon>Actinomycetes</taxon>
        <taxon>Streptosporangiales</taxon>
        <taxon>Streptosporangiaceae</taxon>
        <taxon>Nonomuraea</taxon>
    </lineage>
</organism>
<evidence type="ECO:0000313" key="3">
    <source>
        <dbReference type="Proteomes" id="UP001552427"/>
    </source>
</evidence>